<name>A0AAJ6CNM9_9BASI</name>
<dbReference type="Gene3D" id="1.25.10.10">
    <property type="entry name" value="Leucine-rich Repeat Variant"/>
    <property type="match status" value="1"/>
</dbReference>
<dbReference type="InterPro" id="IPR011989">
    <property type="entry name" value="ARM-like"/>
</dbReference>
<feature type="repeat" description="Pumilio" evidence="2">
    <location>
        <begin position="359"/>
        <end position="394"/>
    </location>
</feature>
<feature type="compositionally biased region" description="Basic and acidic residues" evidence="3">
    <location>
        <begin position="591"/>
        <end position="603"/>
    </location>
</feature>
<dbReference type="PANTHER" id="PTHR12537">
    <property type="entry name" value="RNA BINDING PROTEIN PUMILIO-RELATED"/>
    <property type="match status" value="1"/>
</dbReference>
<sequence>MIPHPPRSRDSMSSTDPKSASVSATPGGAPAVMPSAERIVPAFHEHFLFDDELEATDDSFMRRYNLAAADDDFPLLLKPQETPSVSPHPGRPSPIAPQLSTFSSALDLASLSHMNKRPTHDSMALSPWLHAERLQTPSRDSLSVTSAPPAATAAAAASLLLPHDTPTASMAASFAPAVPDLSMDARSMHGTSPLVSSLPSLGTMGCRVPEPDASRMNGRRAERKRTRAVDEVPRSMRRSDVDLASMQLDELRGDIAQLCRDQFGCRFLQRKLDERIPAQCDLIFAETFPYFAELMTDPFGNYLCQKLLEHCTNAQRDLIVESIGNDLVSISLNMHGTRAVQKTIDFLSTRTQTLVIIQAFAEHVVELIKDLNGNHVIQKCLHRLDAQDNQFIYDSVAAHCVDVATHRHGCCVLQRCIDHASHAQRLQLVREITMYSLTLVQDPFGNYVVQYVLDLNEPAFTAAITHEFLGHVYQLSTQKFSSNVMEKCLRVAEPSMRHKLVAELLDAHRLELLLRDSFANYVVQTCLDYAEPAQRAQLIECIRPILPSIRHTPYGKRIQSKLQRGTNDEPKSRRESRQQGAYRAPASRPARRSEPVGHEEMVSALDRMHLGTYAAPSGDMALATAATQRPW</sequence>
<evidence type="ECO:0000313" key="5">
    <source>
        <dbReference type="EMBL" id="WFD17605.1"/>
    </source>
</evidence>
<dbReference type="GO" id="GO:0003729">
    <property type="term" value="F:mRNA binding"/>
    <property type="evidence" value="ECO:0007669"/>
    <property type="project" value="TreeGrafter"/>
</dbReference>
<feature type="compositionally biased region" description="Polar residues" evidence="3">
    <location>
        <begin position="11"/>
        <end position="24"/>
    </location>
</feature>
<dbReference type="FunFam" id="1.25.10.10:FF:000237">
    <property type="entry name" value="Pumilio homolog 9"/>
    <property type="match status" value="1"/>
</dbReference>
<dbReference type="InterPro" id="IPR033133">
    <property type="entry name" value="PUM-HD"/>
</dbReference>
<dbReference type="InterPro" id="IPR033712">
    <property type="entry name" value="Pumilio_RNA-bd"/>
</dbReference>
<dbReference type="InterPro" id="IPR001313">
    <property type="entry name" value="Pumilio_RNA-bd_rpt"/>
</dbReference>
<feature type="domain" description="PUM-HD" evidence="4">
    <location>
        <begin position="224"/>
        <end position="566"/>
    </location>
</feature>
<feature type="repeat" description="Pumilio" evidence="2">
    <location>
        <begin position="250"/>
        <end position="285"/>
    </location>
</feature>
<protein>
    <recommendedName>
        <fullName evidence="4">PUM-HD domain-containing protein</fullName>
    </recommendedName>
</protein>
<evidence type="ECO:0000259" key="4">
    <source>
        <dbReference type="PROSITE" id="PS50303"/>
    </source>
</evidence>
<evidence type="ECO:0000256" key="3">
    <source>
        <dbReference type="SAM" id="MobiDB-lite"/>
    </source>
</evidence>
<feature type="region of interest" description="Disordered" evidence="3">
    <location>
        <begin position="1"/>
        <end position="32"/>
    </location>
</feature>
<dbReference type="CDD" id="cd07920">
    <property type="entry name" value="Pumilio"/>
    <property type="match status" value="1"/>
</dbReference>
<dbReference type="GO" id="GO:0005737">
    <property type="term" value="C:cytoplasm"/>
    <property type="evidence" value="ECO:0007669"/>
    <property type="project" value="TreeGrafter"/>
</dbReference>
<dbReference type="GO" id="GO:0010608">
    <property type="term" value="P:post-transcriptional regulation of gene expression"/>
    <property type="evidence" value="ECO:0007669"/>
    <property type="project" value="TreeGrafter"/>
</dbReference>
<dbReference type="PROSITE" id="PS50303">
    <property type="entry name" value="PUM_HD"/>
    <property type="match status" value="1"/>
</dbReference>
<feature type="compositionally biased region" description="Basic and acidic residues" evidence="3">
    <location>
        <begin position="566"/>
        <end position="577"/>
    </location>
</feature>
<dbReference type="AlphaFoldDB" id="A0AAJ6CNM9"/>
<reference evidence="5 6" key="1">
    <citation type="submission" date="2023-03" db="EMBL/GenBank/DDBJ databases">
        <title>Mating type loci evolution in Malassezia.</title>
        <authorList>
            <person name="Coelho M.A."/>
        </authorList>
    </citation>
    <scope>NUCLEOTIDE SEQUENCE [LARGE SCALE GENOMIC DNA]</scope>
    <source>
        <strain evidence="5 6">CBS 13387</strain>
    </source>
</reference>
<dbReference type="PANTHER" id="PTHR12537:SF13">
    <property type="entry name" value="PUMILIO HOMOLOGY DOMAIN FAMILY MEMBER 4"/>
    <property type="match status" value="1"/>
</dbReference>
<feature type="region of interest" description="Disordered" evidence="3">
    <location>
        <begin position="556"/>
        <end position="603"/>
    </location>
</feature>
<feature type="repeat" description="Pumilio" evidence="2">
    <location>
        <begin position="503"/>
        <end position="540"/>
    </location>
</feature>
<gene>
    <name evidence="5" type="ORF">MARU1_003664</name>
</gene>
<accession>A0AAJ6CNM9</accession>
<dbReference type="InterPro" id="IPR016024">
    <property type="entry name" value="ARM-type_fold"/>
</dbReference>
<dbReference type="SUPFAM" id="SSF48371">
    <property type="entry name" value="ARM repeat"/>
    <property type="match status" value="1"/>
</dbReference>
<keyword evidence="1" id="KW-0677">Repeat</keyword>
<dbReference type="Proteomes" id="UP001217582">
    <property type="component" value="Chromosome 8"/>
</dbReference>
<feature type="repeat" description="Pumilio" evidence="2">
    <location>
        <begin position="286"/>
        <end position="321"/>
    </location>
</feature>
<feature type="compositionally biased region" description="Basic residues" evidence="3">
    <location>
        <begin position="217"/>
        <end position="226"/>
    </location>
</feature>
<feature type="region of interest" description="Disordered" evidence="3">
    <location>
        <begin position="208"/>
        <end position="234"/>
    </location>
</feature>
<dbReference type="PROSITE" id="PS50302">
    <property type="entry name" value="PUM"/>
    <property type="match status" value="8"/>
</dbReference>
<feature type="repeat" description="Pumilio" evidence="2">
    <location>
        <begin position="322"/>
        <end position="358"/>
    </location>
</feature>
<feature type="repeat" description="Pumilio" evidence="2">
    <location>
        <begin position="431"/>
        <end position="466"/>
    </location>
</feature>
<evidence type="ECO:0000256" key="1">
    <source>
        <dbReference type="ARBA" id="ARBA00022737"/>
    </source>
</evidence>
<feature type="repeat" description="Pumilio" evidence="2">
    <location>
        <begin position="395"/>
        <end position="430"/>
    </location>
</feature>
<dbReference type="SMART" id="SM00025">
    <property type="entry name" value="Pumilio"/>
    <property type="match status" value="8"/>
</dbReference>
<keyword evidence="6" id="KW-1185">Reference proteome</keyword>
<dbReference type="EMBL" id="CP119923">
    <property type="protein sequence ID" value="WFD17605.1"/>
    <property type="molecule type" value="Genomic_DNA"/>
</dbReference>
<proteinExistence type="predicted"/>
<dbReference type="Pfam" id="PF00806">
    <property type="entry name" value="PUF"/>
    <property type="match status" value="8"/>
</dbReference>
<organism evidence="5 6">
    <name type="scientific">Malassezia arunalokei</name>
    <dbReference type="NCBI Taxonomy" id="1514897"/>
    <lineage>
        <taxon>Eukaryota</taxon>
        <taxon>Fungi</taxon>
        <taxon>Dikarya</taxon>
        <taxon>Basidiomycota</taxon>
        <taxon>Ustilaginomycotina</taxon>
        <taxon>Malasseziomycetes</taxon>
        <taxon>Malasseziales</taxon>
        <taxon>Malasseziaceae</taxon>
        <taxon>Malassezia</taxon>
    </lineage>
</organism>
<feature type="repeat" description="Pumilio" evidence="2">
    <location>
        <begin position="467"/>
        <end position="502"/>
    </location>
</feature>
<evidence type="ECO:0000256" key="2">
    <source>
        <dbReference type="PROSITE-ProRule" id="PRU00317"/>
    </source>
</evidence>
<evidence type="ECO:0000313" key="6">
    <source>
        <dbReference type="Proteomes" id="UP001217582"/>
    </source>
</evidence>